<evidence type="ECO:0000256" key="2">
    <source>
        <dbReference type="ARBA" id="ARBA00023239"/>
    </source>
</evidence>
<dbReference type="InterPro" id="IPR013785">
    <property type="entry name" value="Aldolase_TIM"/>
</dbReference>
<dbReference type="PANTHER" id="PTHR12128:SF66">
    <property type="entry name" value="4-HYDROXY-2-OXOGLUTARATE ALDOLASE, MITOCHONDRIAL"/>
    <property type="match status" value="1"/>
</dbReference>
<feature type="binding site" evidence="5">
    <location>
        <position position="206"/>
    </location>
    <ligand>
        <name>pyruvate</name>
        <dbReference type="ChEBI" id="CHEBI:15361"/>
    </ligand>
</feature>
<proteinExistence type="inferred from homology"/>
<dbReference type="PIRSF" id="PIRSF001365">
    <property type="entry name" value="DHDPS"/>
    <property type="match status" value="1"/>
</dbReference>
<feature type="binding site" evidence="5">
    <location>
        <position position="48"/>
    </location>
    <ligand>
        <name>pyruvate</name>
        <dbReference type="ChEBI" id="CHEBI:15361"/>
    </ligand>
</feature>
<dbReference type="EMBL" id="CP039690">
    <property type="protein sequence ID" value="QCI67282.1"/>
    <property type="molecule type" value="Genomic_DNA"/>
</dbReference>
<gene>
    <name evidence="6" type="ORF">E8M01_25475</name>
</gene>
<dbReference type="Pfam" id="PF00701">
    <property type="entry name" value="DHDPS"/>
    <property type="match status" value="1"/>
</dbReference>
<evidence type="ECO:0000256" key="3">
    <source>
        <dbReference type="PIRNR" id="PIRNR001365"/>
    </source>
</evidence>
<accession>A0A4D7BHE1</accession>
<protein>
    <submittedName>
        <fullName evidence="6">Dihydrodipicolinate synthase family protein</fullName>
    </submittedName>
</protein>
<feature type="active site" description="Schiff-base intermediate with substrate" evidence="4">
    <location>
        <position position="164"/>
    </location>
</feature>
<evidence type="ECO:0000313" key="6">
    <source>
        <dbReference type="EMBL" id="QCI67282.1"/>
    </source>
</evidence>
<evidence type="ECO:0000256" key="4">
    <source>
        <dbReference type="PIRSR" id="PIRSR001365-1"/>
    </source>
</evidence>
<comment type="similarity">
    <text evidence="1 3">Belongs to the DapA family.</text>
</comment>
<evidence type="ECO:0000313" key="7">
    <source>
        <dbReference type="Proteomes" id="UP000298781"/>
    </source>
</evidence>
<dbReference type="SUPFAM" id="SSF51569">
    <property type="entry name" value="Aldolase"/>
    <property type="match status" value="1"/>
</dbReference>
<dbReference type="OrthoDB" id="9778880at2"/>
<dbReference type="GO" id="GO:0008840">
    <property type="term" value="F:4-hydroxy-tetrahydrodipicolinate synthase activity"/>
    <property type="evidence" value="ECO:0007669"/>
    <property type="project" value="TreeGrafter"/>
</dbReference>
<organism evidence="6 7">
    <name type="scientific">Phreatobacter stygius</name>
    <dbReference type="NCBI Taxonomy" id="1940610"/>
    <lineage>
        <taxon>Bacteria</taxon>
        <taxon>Pseudomonadati</taxon>
        <taxon>Pseudomonadota</taxon>
        <taxon>Alphaproteobacteria</taxon>
        <taxon>Hyphomicrobiales</taxon>
        <taxon>Phreatobacteraceae</taxon>
        <taxon>Phreatobacter</taxon>
    </lineage>
</organism>
<dbReference type="InterPro" id="IPR002220">
    <property type="entry name" value="DapA-like"/>
</dbReference>
<feature type="active site" description="Proton donor/acceptor" evidence="4">
    <location>
        <position position="137"/>
    </location>
</feature>
<dbReference type="RefSeq" id="WP_136962714.1">
    <property type="nucleotide sequence ID" value="NZ_CP039690.1"/>
</dbReference>
<dbReference type="Proteomes" id="UP000298781">
    <property type="component" value="Chromosome"/>
</dbReference>
<dbReference type="Gene3D" id="3.20.20.70">
    <property type="entry name" value="Aldolase class I"/>
    <property type="match status" value="1"/>
</dbReference>
<dbReference type="KEGG" id="pstg:E8M01_25475"/>
<dbReference type="SMART" id="SM01130">
    <property type="entry name" value="DHDPS"/>
    <property type="match status" value="1"/>
</dbReference>
<reference evidence="6 7" key="1">
    <citation type="submission" date="2019-04" db="EMBL/GenBank/DDBJ databases">
        <title>Phreatobacter aquaticus sp. nov.</title>
        <authorList>
            <person name="Choi A."/>
        </authorList>
    </citation>
    <scope>NUCLEOTIDE SEQUENCE [LARGE SCALE GENOMIC DNA]</scope>
    <source>
        <strain evidence="6 7">KCTC 52518</strain>
    </source>
</reference>
<keyword evidence="2 3" id="KW-0456">Lyase</keyword>
<dbReference type="PRINTS" id="PR00146">
    <property type="entry name" value="DHPICSNTHASE"/>
</dbReference>
<dbReference type="PANTHER" id="PTHR12128">
    <property type="entry name" value="DIHYDRODIPICOLINATE SYNTHASE"/>
    <property type="match status" value="1"/>
</dbReference>
<dbReference type="CDD" id="cd00408">
    <property type="entry name" value="DHDPS-like"/>
    <property type="match status" value="1"/>
</dbReference>
<evidence type="ECO:0000256" key="5">
    <source>
        <dbReference type="PIRSR" id="PIRSR001365-2"/>
    </source>
</evidence>
<evidence type="ECO:0000256" key="1">
    <source>
        <dbReference type="ARBA" id="ARBA00007592"/>
    </source>
</evidence>
<sequence>MTSKLYGVIPPMTTPFRADGEMVLSAVKAQVDFLVEAGSHGLAAGGSTGEGHTLDHEEYRDLMAETVTATAGRIPVIAGIIVDSTRDAVRRGKAVRDLGVAALQVTPVHYLFKPDDDAMVRHFRTMADETGMPIIIYNVVPWSYLSPALLIRIMTEVPLVIGVKQSAGDLKLFADLMLNAPKDKLIFSAVDALMYSSYTLGAAGSIAAILSAAPKASVDLWDAVKAGDHGKAHDLHRKLLVLWNAMIADNLPACTKFAQGLQGVPAMLPRQPMPVASPAQQVAVTKALQGLGIQDLRTDALKGAA</sequence>
<name>A0A4D7BHE1_9HYPH</name>
<dbReference type="AlphaFoldDB" id="A0A4D7BHE1"/>
<keyword evidence="7" id="KW-1185">Reference proteome</keyword>